<organism evidence="7">
    <name type="scientific">Spathaspora passalidarum (strain NRRL Y-27907 / 11-Y1)</name>
    <dbReference type="NCBI Taxonomy" id="619300"/>
    <lineage>
        <taxon>Eukaryota</taxon>
        <taxon>Fungi</taxon>
        <taxon>Dikarya</taxon>
        <taxon>Ascomycota</taxon>
        <taxon>Saccharomycotina</taxon>
        <taxon>Pichiomycetes</taxon>
        <taxon>Debaryomycetaceae</taxon>
        <taxon>Spathaspora</taxon>
    </lineage>
</organism>
<evidence type="ECO:0000256" key="2">
    <source>
        <dbReference type="ARBA" id="ARBA00022771"/>
    </source>
</evidence>
<dbReference type="HOGENOM" id="CLU_143932_0_0_1"/>
<keyword evidence="2 4" id="KW-0863">Zinc-finger</keyword>
<dbReference type="OrthoDB" id="411372at2759"/>
<dbReference type="GeneID" id="18870610"/>
<accession>G3AUT6</accession>
<keyword evidence="3" id="KW-0862">Zinc</keyword>
<dbReference type="PIRSF" id="PIRSF017292">
    <property type="entry name" value="UCP017292_Znf_CHY"/>
    <property type="match status" value="1"/>
</dbReference>
<keyword evidence="7" id="KW-1185">Reference proteome</keyword>
<dbReference type="GO" id="GO:0008270">
    <property type="term" value="F:zinc ion binding"/>
    <property type="evidence" value="ECO:0007669"/>
    <property type="project" value="UniProtKB-KW"/>
</dbReference>
<proteinExistence type="predicted"/>
<dbReference type="InterPro" id="IPR037274">
    <property type="entry name" value="Znf_CHY_sf"/>
</dbReference>
<feature type="domain" description="CHY-type" evidence="5">
    <location>
        <begin position="24"/>
        <end position="106"/>
    </location>
</feature>
<evidence type="ECO:0000313" key="7">
    <source>
        <dbReference type="Proteomes" id="UP000000709"/>
    </source>
</evidence>
<dbReference type="InterPro" id="IPR016694">
    <property type="entry name" value="UCP017292"/>
</dbReference>
<dbReference type="PANTHER" id="PTHR28082">
    <property type="entry name" value="ZINC FINGER PROTEIN"/>
    <property type="match status" value="1"/>
</dbReference>
<dbReference type="PROSITE" id="PS51266">
    <property type="entry name" value="ZF_CHY"/>
    <property type="match status" value="1"/>
</dbReference>
<dbReference type="GO" id="GO:0005758">
    <property type="term" value="C:mitochondrial intermembrane space"/>
    <property type="evidence" value="ECO:0007669"/>
    <property type="project" value="EnsemblFungi"/>
</dbReference>
<gene>
    <name evidence="6" type="ORF">SPAPADRAFT_144251</name>
</gene>
<reference evidence="6 7" key="1">
    <citation type="journal article" date="2011" name="Proc. Natl. Acad. Sci. U.S.A.">
        <title>Comparative genomics of xylose-fermenting fungi for enhanced biofuel production.</title>
        <authorList>
            <person name="Wohlbach D.J."/>
            <person name="Kuo A."/>
            <person name="Sato T.K."/>
            <person name="Potts K.M."/>
            <person name="Salamov A.A."/>
            <person name="LaButti K.M."/>
            <person name="Sun H."/>
            <person name="Clum A."/>
            <person name="Pangilinan J.L."/>
            <person name="Lindquist E.A."/>
            <person name="Lucas S."/>
            <person name="Lapidus A."/>
            <person name="Jin M."/>
            <person name="Gunawan C."/>
            <person name="Balan V."/>
            <person name="Dale B.E."/>
            <person name="Jeffries T.W."/>
            <person name="Zinkel R."/>
            <person name="Barry K.W."/>
            <person name="Grigoriev I.V."/>
            <person name="Gasch A.P."/>
        </authorList>
    </citation>
    <scope>NUCLEOTIDE SEQUENCE [LARGE SCALE GENOMIC DNA]</scope>
    <source>
        <strain evidence="7">NRRL Y-27907 / 11-Y1</strain>
    </source>
</reference>
<dbReference type="SUPFAM" id="SSF161219">
    <property type="entry name" value="CHY zinc finger-like"/>
    <property type="match status" value="1"/>
</dbReference>
<keyword evidence="1" id="KW-0479">Metal-binding</keyword>
<dbReference type="OMA" id="ETRCAHY"/>
<evidence type="ECO:0000256" key="3">
    <source>
        <dbReference type="ARBA" id="ARBA00022833"/>
    </source>
</evidence>
<sequence>MSDSPKIISTQQVISPDLTLKGQLVDKHSRCIHYHTTIDIIALKYKCCQTYYPCFQCHQELTNHKVEKYNLTDLESIKVVLCGECYNELLFDEYKNNQMKCVYCHHEFNPGCSLHYDLYFDI</sequence>
<dbReference type="AlphaFoldDB" id="G3AUT6"/>
<dbReference type="FunCoup" id="G3AUT6">
    <property type="interactions" value="15"/>
</dbReference>
<dbReference type="RefSeq" id="XP_007377793.1">
    <property type="nucleotide sequence ID" value="XM_007377731.1"/>
</dbReference>
<dbReference type="PANTHER" id="PTHR28082:SF1">
    <property type="entry name" value="HELPER OF TIM PROTEIN 13"/>
    <property type="match status" value="1"/>
</dbReference>
<dbReference type="eggNOG" id="KOG1940">
    <property type="taxonomic scope" value="Eukaryota"/>
</dbReference>
<name>G3AUT6_SPAPN</name>
<dbReference type="Proteomes" id="UP000000709">
    <property type="component" value="Unassembled WGS sequence"/>
</dbReference>
<evidence type="ECO:0000256" key="1">
    <source>
        <dbReference type="ARBA" id="ARBA00022723"/>
    </source>
</evidence>
<dbReference type="EMBL" id="GL996506">
    <property type="protein sequence ID" value="EGW30027.1"/>
    <property type="molecule type" value="Genomic_DNA"/>
</dbReference>
<dbReference type="KEGG" id="spaa:SPAPADRAFT_144251"/>
<evidence type="ECO:0000256" key="4">
    <source>
        <dbReference type="PROSITE-ProRule" id="PRU00601"/>
    </source>
</evidence>
<dbReference type="InParanoid" id="G3AUT6"/>
<evidence type="ECO:0000313" key="6">
    <source>
        <dbReference type="EMBL" id="EGW30027.1"/>
    </source>
</evidence>
<dbReference type="Pfam" id="PF05495">
    <property type="entry name" value="zf-CHY"/>
    <property type="match status" value="1"/>
</dbReference>
<dbReference type="InterPro" id="IPR008913">
    <property type="entry name" value="Znf_CHY"/>
</dbReference>
<dbReference type="GO" id="GO:0045041">
    <property type="term" value="P:protein import into mitochondrial intermembrane space"/>
    <property type="evidence" value="ECO:0007669"/>
    <property type="project" value="EnsemblFungi"/>
</dbReference>
<dbReference type="STRING" id="619300.G3AUT6"/>
<dbReference type="InterPro" id="IPR052604">
    <property type="entry name" value="Mito_Tim_assembly_helper"/>
</dbReference>
<evidence type="ECO:0000259" key="5">
    <source>
        <dbReference type="PROSITE" id="PS51266"/>
    </source>
</evidence>
<protein>
    <recommendedName>
        <fullName evidence="5">CHY-type domain-containing protein</fullName>
    </recommendedName>
</protein>